<dbReference type="PROSITE" id="PS51898">
    <property type="entry name" value="TYR_RECOMBINASE"/>
    <property type="match status" value="1"/>
</dbReference>
<evidence type="ECO:0000313" key="5">
    <source>
        <dbReference type="Proteomes" id="UP000198775"/>
    </source>
</evidence>
<keyword evidence="1" id="KW-0233">DNA recombination</keyword>
<evidence type="ECO:0000256" key="1">
    <source>
        <dbReference type="ARBA" id="ARBA00023172"/>
    </source>
</evidence>
<sequence>MTSYAAFETLAEFDSFYREEIAPAMATDDDLSVDPASETPPYAWLKSNYSGFVERLRRDYDLSPGDFYAEVGLPPDGSEANPWKLSHEPTTAALDGYVTELARDRDRAESTVDSRRARLRTYVRAYSDIHDREDLLSPLLDETAKPDEIARTKAVFRVLDNRLGTLASKRKYVSAVQNWYTYLEETGRATYNPARNLTRRFGWDRRPVYDHPALSTADLDALLSHADADERFLLLLLAGWGLRPVEACQLHIDQLALDPPEDDTPYVSFEAGERKNARRTRNTVAILVGVDAVRARIDRLMSDDWSGYLLPSPEGGPITTQTARRWLRDLGERAGVTVDGGPPKPKMGRRTWYRLYRAQRPSITADTAAVADAQGSSDPSVSERNYLDERSRREARADAMADLVSQKLASVFDEYL</sequence>
<dbReference type="Gene3D" id="1.10.443.10">
    <property type="entry name" value="Intergrase catalytic core"/>
    <property type="match status" value="1"/>
</dbReference>
<feature type="region of interest" description="Disordered" evidence="2">
    <location>
        <begin position="369"/>
        <end position="389"/>
    </location>
</feature>
<evidence type="ECO:0000256" key="2">
    <source>
        <dbReference type="SAM" id="MobiDB-lite"/>
    </source>
</evidence>
<dbReference type="SUPFAM" id="SSF56349">
    <property type="entry name" value="DNA breaking-rejoining enzymes"/>
    <property type="match status" value="1"/>
</dbReference>
<dbReference type="OrthoDB" id="303624at2157"/>
<keyword evidence="5" id="KW-1185">Reference proteome</keyword>
<feature type="compositionally biased region" description="Polar residues" evidence="2">
    <location>
        <begin position="374"/>
        <end position="383"/>
    </location>
</feature>
<organism evidence="4 5">
    <name type="scientific">Halorientalis persicus</name>
    <dbReference type="NCBI Taxonomy" id="1367881"/>
    <lineage>
        <taxon>Archaea</taxon>
        <taxon>Methanobacteriati</taxon>
        <taxon>Methanobacteriota</taxon>
        <taxon>Stenosarchaea group</taxon>
        <taxon>Halobacteria</taxon>
        <taxon>Halobacteriales</taxon>
        <taxon>Haloarculaceae</taxon>
        <taxon>Halorientalis</taxon>
    </lineage>
</organism>
<dbReference type="InterPro" id="IPR002104">
    <property type="entry name" value="Integrase_catalytic"/>
</dbReference>
<dbReference type="RefSeq" id="WP_092664144.1">
    <property type="nucleotide sequence ID" value="NZ_FOCX01000040.1"/>
</dbReference>
<evidence type="ECO:0000313" key="4">
    <source>
        <dbReference type="EMBL" id="SEP17236.1"/>
    </source>
</evidence>
<dbReference type="Pfam" id="PF00589">
    <property type="entry name" value="Phage_integrase"/>
    <property type="match status" value="1"/>
</dbReference>
<evidence type="ECO:0000259" key="3">
    <source>
        <dbReference type="PROSITE" id="PS51898"/>
    </source>
</evidence>
<gene>
    <name evidence="4" type="ORF">SAMN05216388_104011</name>
</gene>
<dbReference type="AlphaFoldDB" id="A0A1H8VP92"/>
<dbReference type="GO" id="GO:0003677">
    <property type="term" value="F:DNA binding"/>
    <property type="evidence" value="ECO:0007669"/>
    <property type="project" value="InterPro"/>
</dbReference>
<dbReference type="GO" id="GO:0006310">
    <property type="term" value="P:DNA recombination"/>
    <property type="evidence" value="ECO:0007669"/>
    <property type="project" value="UniProtKB-KW"/>
</dbReference>
<dbReference type="GO" id="GO:0015074">
    <property type="term" value="P:DNA integration"/>
    <property type="evidence" value="ECO:0007669"/>
    <property type="project" value="InterPro"/>
</dbReference>
<reference evidence="5" key="1">
    <citation type="submission" date="2016-10" db="EMBL/GenBank/DDBJ databases">
        <authorList>
            <person name="Varghese N."/>
            <person name="Submissions S."/>
        </authorList>
    </citation>
    <scope>NUCLEOTIDE SEQUENCE [LARGE SCALE GENOMIC DNA]</scope>
    <source>
        <strain evidence="5">IBRC-M 10043</strain>
    </source>
</reference>
<dbReference type="Proteomes" id="UP000198775">
    <property type="component" value="Unassembled WGS sequence"/>
</dbReference>
<accession>A0A1H8VP92</accession>
<feature type="domain" description="Tyr recombinase" evidence="3">
    <location>
        <begin position="209"/>
        <end position="402"/>
    </location>
</feature>
<protein>
    <submittedName>
        <fullName evidence="4">Site-specific recombinase XerD</fullName>
    </submittedName>
</protein>
<dbReference type="InterPro" id="IPR011010">
    <property type="entry name" value="DNA_brk_join_enz"/>
</dbReference>
<name>A0A1H8VP92_9EURY</name>
<dbReference type="EMBL" id="FOCX01000040">
    <property type="protein sequence ID" value="SEP17236.1"/>
    <property type="molecule type" value="Genomic_DNA"/>
</dbReference>
<proteinExistence type="predicted"/>
<dbReference type="InterPro" id="IPR013762">
    <property type="entry name" value="Integrase-like_cat_sf"/>
</dbReference>